<keyword evidence="2" id="KW-1003">Cell membrane</keyword>
<feature type="transmembrane region" description="Helical" evidence="6">
    <location>
        <begin position="6"/>
        <end position="23"/>
    </location>
</feature>
<keyword evidence="4 6" id="KW-1133">Transmembrane helix</keyword>
<evidence type="ECO:0000256" key="5">
    <source>
        <dbReference type="ARBA" id="ARBA00023136"/>
    </source>
</evidence>
<protein>
    <submittedName>
        <fullName evidence="7">Flagellar protein FliO/FliZ</fullName>
    </submittedName>
</protein>
<keyword evidence="8" id="KW-1185">Reference proteome</keyword>
<evidence type="ECO:0000313" key="7">
    <source>
        <dbReference type="EMBL" id="MDR7362083.1"/>
    </source>
</evidence>
<comment type="caution">
    <text evidence="7">The sequence shown here is derived from an EMBL/GenBank/DDBJ whole genome shotgun (WGS) entry which is preliminary data.</text>
</comment>
<keyword evidence="5 6" id="KW-0472">Membrane</keyword>
<proteinExistence type="predicted"/>
<evidence type="ECO:0000256" key="3">
    <source>
        <dbReference type="ARBA" id="ARBA00022692"/>
    </source>
</evidence>
<accession>A0ABU2BWF1</accession>
<dbReference type="Proteomes" id="UP001183648">
    <property type="component" value="Unassembled WGS sequence"/>
</dbReference>
<evidence type="ECO:0000256" key="4">
    <source>
        <dbReference type="ARBA" id="ARBA00022989"/>
    </source>
</evidence>
<evidence type="ECO:0000256" key="1">
    <source>
        <dbReference type="ARBA" id="ARBA00004236"/>
    </source>
</evidence>
<dbReference type="InterPro" id="IPR022781">
    <property type="entry name" value="Flagellar_biosynth_FliO"/>
</dbReference>
<name>A0ABU2BWF1_9ACTN</name>
<dbReference type="Pfam" id="PF04347">
    <property type="entry name" value="FliO"/>
    <property type="match status" value="1"/>
</dbReference>
<gene>
    <name evidence="7" type="ORF">J2S63_001636</name>
</gene>
<keyword evidence="7" id="KW-0969">Cilium</keyword>
<sequence>MVELVVRLVVSLTVVVGLMLLLARLSMRRFQGRGDALVRVVHRQALSRSSSISVVSVGSRVLVIGTTEQQVNLLTELDPEEIEEADVTVLPTATPAEQQALTGGAHATAARSSYAAQGALAGSLLSAQTWKQAFAAATRRQVATDHGSGTGDREAS</sequence>
<evidence type="ECO:0000313" key="8">
    <source>
        <dbReference type="Proteomes" id="UP001183648"/>
    </source>
</evidence>
<reference evidence="7 8" key="1">
    <citation type="submission" date="2023-07" db="EMBL/GenBank/DDBJ databases">
        <title>Sequencing the genomes of 1000 actinobacteria strains.</title>
        <authorList>
            <person name="Klenk H.-P."/>
        </authorList>
    </citation>
    <scope>NUCLEOTIDE SEQUENCE [LARGE SCALE GENOMIC DNA]</scope>
    <source>
        <strain evidence="7 8">DSM 19426</strain>
    </source>
</reference>
<evidence type="ECO:0000256" key="2">
    <source>
        <dbReference type="ARBA" id="ARBA00022475"/>
    </source>
</evidence>
<keyword evidence="3 6" id="KW-0812">Transmembrane</keyword>
<organism evidence="7 8">
    <name type="scientific">Nocardioides marmoribigeumensis</name>
    <dbReference type="NCBI Taxonomy" id="433649"/>
    <lineage>
        <taxon>Bacteria</taxon>
        <taxon>Bacillati</taxon>
        <taxon>Actinomycetota</taxon>
        <taxon>Actinomycetes</taxon>
        <taxon>Propionibacteriales</taxon>
        <taxon>Nocardioidaceae</taxon>
        <taxon>Nocardioides</taxon>
    </lineage>
</organism>
<keyword evidence="7" id="KW-0282">Flagellum</keyword>
<keyword evidence="7" id="KW-0966">Cell projection</keyword>
<evidence type="ECO:0000256" key="6">
    <source>
        <dbReference type="SAM" id="Phobius"/>
    </source>
</evidence>
<dbReference type="RefSeq" id="WP_310301071.1">
    <property type="nucleotide sequence ID" value="NZ_BAAAPS010000008.1"/>
</dbReference>
<dbReference type="EMBL" id="JAVDYG010000001">
    <property type="protein sequence ID" value="MDR7362083.1"/>
    <property type="molecule type" value="Genomic_DNA"/>
</dbReference>
<comment type="subcellular location">
    <subcellularLocation>
        <location evidence="1">Cell membrane</location>
    </subcellularLocation>
</comment>